<protein>
    <submittedName>
        <fullName evidence="1">Uncharacterized protein</fullName>
    </submittedName>
</protein>
<dbReference type="Proteomes" id="UP000204179">
    <property type="component" value="Segment"/>
</dbReference>
<evidence type="ECO:0000313" key="1">
    <source>
        <dbReference type="EMBL" id="AKY01999.1"/>
    </source>
</evidence>
<evidence type="ECO:0000313" key="2">
    <source>
        <dbReference type="Proteomes" id="UP000204179"/>
    </source>
</evidence>
<gene>
    <name evidence="1" type="ORF">JD18_128</name>
</gene>
<sequence length="74" mass="8100">MKRIALIVDQEAMFAATGKFHPVSKFVARSEKIVGLVETVAGDVIVSIKTSEISPAVKVAVKNDFWEVADFMCE</sequence>
<reference evidence="1 2" key="1">
    <citation type="submission" date="2015-07" db="EMBL/GenBank/DDBJ databases">
        <title>Isolation and characterization of JD18-a novel lytic bacteriophage for Klebsiella pneumoniae.</title>
        <authorList>
            <person name="Fan J."/>
            <person name="Zhang X."/>
            <person name="Guo X."/>
            <person name="He P."/>
            <person name="Zhang Y."/>
        </authorList>
    </citation>
    <scope>NUCLEOTIDE SEQUENCE [LARGE SCALE GENOMIC DNA]</scope>
</reference>
<dbReference type="GeneID" id="26518543"/>
<dbReference type="RefSeq" id="YP_009190709.1">
    <property type="nucleotide sequence ID" value="NC_028686.1"/>
</dbReference>
<proteinExistence type="predicted"/>
<dbReference type="KEGG" id="vg:26518543"/>
<keyword evidence="2" id="KW-1185">Reference proteome</keyword>
<accession>A0A0K1Y4U4</accession>
<dbReference type="EMBL" id="KT239446">
    <property type="protein sequence ID" value="AKY01999.1"/>
    <property type="molecule type" value="Genomic_DNA"/>
</dbReference>
<name>A0A0K1Y4U4_9CAUD</name>
<organism evidence="1 2">
    <name type="scientific">Klebsiella phage JD18</name>
    <dbReference type="NCBI Taxonomy" id="1698360"/>
    <lineage>
        <taxon>Viruses</taxon>
        <taxon>Duplodnaviria</taxon>
        <taxon>Heunggongvirae</taxon>
        <taxon>Uroviricota</taxon>
        <taxon>Caudoviricetes</taxon>
        <taxon>Pantevenvirales</taxon>
        <taxon>Straboviridae</taxon>
        <taxon>Tevenvirinae</taxon>
        <taxon>Jiaodavirus</taxon>
        <taxon>Jiaodavirus jd18</taxon>
    </lineage>
</organism>